<keyword evidence="2" id="KW-0732">Signal</keyword>
<evidence type="ECO:0000256" key="2">
    <source>
        <dbReference type="SAM" id="SignalP"/>
    </source>
</evidence>
<dbReference type="InterPro" id="IPR051338">
    <property type="entry name" value="NodU/CmcH_Carbamoyltrnsfr"/>
</dbReference>
<evidence type="ECO:0000256" key="1">
    <source>
        <dbReference type="ARBA" id="ARBA00006129"/>
    </source>
</evidence>
<dbReference type="Gene3D" id="3.90.870.20">
    <property type="entry name" value="Carbamoyltransferase, C-terminal domain"/>
    <property type="match status" value="1"/>
</dbReference>
<evidence type="ECO:0000259" key="3">
    <source>
        <dbReference type="Pfam" id="PF02543"/>
    </source>
</evidence>
<feature type="signal peptide" evidence="2">
    <location>
        <begin position="1"/>
        <end position="18"/>
    </location>
</feature>
<evidence type="ECO:0000313" key="6">
    <source>
        <dbReference type="Proteomes" id="UP000664859"/>
    </source>
</evidence>
<dbReference type="Pfam" id="PF16861">
    <property type="entry name" value="Carbam_trans_C"/>
    <property type="match status" value="1"/>
</dbReference>
<feature type="domain" description="Carbamoyltransferase C-terminal" evidence="4">
    <location>
        <begin position="124"/>
        <end position="297"/>
    </location>
</feature>
<reference evidence="5" key="1">
    <citation type="submission" date="2021-02" db="EMBL/GenBank/DDBJ databases">
        <title>First Annotated Genome of the Yellow-green Alga Tribonema minus.</title>
        <authorList>
            <person name="Mahan K.M."/>
        </authorList>
    </citation>
    <scope>NUCLEOTIDE SEQUENCE</scope>
    <source>
        <strain evidence="5">UTEX B ZZ1240</strain>
    </source>
</reference>
<evidence type="ECO:0000259" key="4">
    <source>
        <dbReference type="Pfam" id="PF16861"/>
    </source>
</evidence>
<organism evidence="5 6">
    <name type="scientific">Tribonema minus</name>
    <dbReference type="NCBI Taxonomy" id="303371"/>
    <lineage>
        <taxon>Eukaryota</taxon>
        <taxon>Sar</taxon>
        <taxon>Stramenopiles</taxon>
        <taxon>Ochrophyta</taxon>
        <taxon>PX clade</taxon>
        <taxon>Xanthophyceae</taxon>
        <taxon>Tribonematales</taxon>
        <taxon>Tribonemataceae</taxon>
        <taxon>Tribonema</taxon>
    </lineage>
</organism>
<dbReference type="AlphaFoldDB" id="A0A835ZBM7"/>
<gene>
    <name evidence="5" type="ORF">JKP88DRAFT_206134</name>
</gene>
<protein>
    <submittedName>
        <fullName evidence="5">Carbamoyltransferase-domain-containing protein</fullName>
    </submittedName>
</protein>
<dbReference type="PANTHER" id="PTHR34847:SF1">
    <property type="entry name" value="NODULATION PROTEIN U"/>
    <property type="match status" value="1"/>
</dbReference>
<sequence>MSSGLILELLSCLPAAQNLCLCGGVVLNSVLNGKITREGGFDRVHIPNHPGDEGISIGCAAYVLGCDNACAFLLSSFQGKDWSTEEIEDALADFAPWIDVEDLTTQDPDSPGDTPLEVAADRAAAMVASGKVVAWFQGRSEFGPRALGHRSLLADPRDKDMVNRINLKVKMREDFRPFAPSVLEEFAGEWFDGLTGDGSPYMSLTVPAKPGKREQIPAVCHVDGSSRIQTVQQAANPLYHRLISAFHRATGVPMVLNTSFNIKGEPIVDSPEDALRSFLDSNGGMDALVLHNHVVTRKPFPLDEGNSQSELTLMDQLMPSVVGPFISEVSARSTGEVNTVRVMLGDGKWVQLDDDLQLAVLEAIESADGLSTVAELLQEMDASADQGEVVDALHVLHRKRLVSFQ</sequence>
<feature type="chain" id="PRO_5032778899" evidence="2">
    <location>
        <begin position="19"/>
        <end position="405"/>
    </location>
</feature>
<name>A0A835ZBM7_9STRA</name>
<dbReference type="Proteomes" id="UP000664859">
    <property type="component" value="Unassembled WGS sequence"/>
</dbReference>
<accession>A0A835ZBM7</accession>
<dbReference type="EMBL" id="JAFCMP010000050">
    <property type="protein sequence ID" value="KAG5189434.1"/>
    <property type="molecule type" value="Genomic_DNA"/>
</dbReference>
<proteinExistence type="inferred from homology"/>
<dbReference type="PANTHER" id="PTHR34847">
    <property type="entry name" value="NODULATION PROTEIN U"/>
    <property type="match status" value="1"/>
</dbReference>
<keyword evidence="6" id="KW-1185">Reference proteome</keyword>
<dbReference type="Pfam" id="PF02543">
    <property type="entry name" value="Carbam_trans_N"/>
    <property type="match status" value="1"/>
</dbReference>
<dbReference type="InterPro" id="IPR031730">
    <property type="entry name" value="Carbam_trans_C"/>
</dbReference>
<evidence type="ECO:0000313" key="5">
    <source>
        <dbReference type="EMBL" id="KAG5189434.1"/>
    </source>
</evidence>
<dbReference type="InterPro" id="IPR038152">
    <property type="entry name" value="Carbam_trans_C_sf"/>
</dbReference>
<feature type="domain" description="Carbamoyltransferase" evidence="3">
    <location>
        <begin position="6"/>
        <end position="60"/>
    </location>
</feature>
<dbReference type="Gene3D" id="3.30.420.40">
    <property type="match status" value="1"/>
</dbReference>
<comment type="similarity">
    <text evidence="1">Belongs to the NodU/CmcH family.</text>
</comment>
<dbReference type="OrthoDB" id="414294at2759"/>
<dbReference type="GO" id="GO:0016740">
    <property type="term" value="F:transferase activity"/>
    <property type="evidence" value="ECO:0007669"/>
    <property type="project" value="UniProtKB-KW"/>
</dbReference>
<dbReference type="InterPro" id="IPR003696">
    <property type="entry name" value="Carbtransf_dom"/>
</dbReference>
<comment type="caution">
    <text evidence="5">The sequence shown here is derived from an EMBL/GenBank/DDBJ whole genome shotgun (WGS) entry which is preliminary data.</text>
</comment>
<keyword evidence="5" id="KW-0808">Transferase</keyword>